<feature type="chain" id="PRO_5045656264" description="DUF302 domain-containing protein" evidence="1">
    <location>
        <begin position="17"/>
        <end position="206"/>
    </location>
</feature>
<accession>A0ABW8EVP1</accession>
<organism evidence="2 3">
    <name type="scientific">Herbaspirillum chlorophenolicum</name>
    <dbReference type="NCBI Taxonomy" id="211589"/>
    <lineage>
        <taxon>Bacteria</taxon>
        <taxon>Pseudomonadati</taxon>
        <taxon>Pseudomonadota</taxon>
        <taxon>Betaproteobacteria</taxon>
        <taxon>Burkholderiales</taxon>
        <taxon>Oxalobacteraceae</taxon>
        <taxon>Herbaspirillum</taxon>
    </lineage>
</organism>
<sequence>MRNTAFSFIHVTTATAALTLLAGCATTVRTPTTTSNPKPAEAFSAFTSFELKSIDTSTDCVKQGGADVAMAGIQTRLNTHLSPIVAEWNRKNAGITGRKLVIEPVCSDAKLVGTAKRIFTGPLSGSSAIVMKMRYIDADSGKLIAEPVFYQRAAAMGAAYTFGATDRTMLNRISSLMVDYTRNNYPAAVGGPTGAVDQDVSNTVQE</sequence>
<evidence type="ECO:0008006" key="4">
    <source>
        <dbReference type="Google" id="ProtNLM"/>
    </source>
</evidence>
<keyword evidence="1" id="KW-0732">Signal</keyword>
<keyword evidence="3" id="KW-1185">Reference proteome</keyword>
<name>A0ABW8EVP1_9BURK</name>
<gene>
    <name evidence="2" type="ORF">ACIPEN_06740</name>
</gene>
<dbReference type="EMBL" id="JBIUZV010000003">
    <property type="protein sequence ID" value="MFJ3045507.1"/>
    <property type="molecule type" value="Genomic_DNA"/>
</dbReference>
<dbReference type="PROSITE" id="PS51257">
    <property type="entry name" value="PROKAR_LIPOPROTEIN"/>
    <property type="match status" value="1"/>
</dbReference>
<evidence type="ECO:0000313" key="3">
    <source>
        <dbReference type="Proteomes" id="UP001617427"/>
    </source>
</evidence>
<feature type="signal peptide" evidence="1">
    <location>
        <begin position="1"/>
        <end position="16"/>
    </location>
</feature>
<evidence type="ECO:0000313" key="2">
    <source>
        <dbReference type="EMBL" id="MFJ3045507.1"/>
    </source>
</evidence>
<proteinExistence type="predicted"/>
<protein>
    <recommendedName>
        <fullName evidence="4">DUF302 domain-containing protein</fullName>
    </recommendedName>
</protein>
<evidence type="ECO:0000256" key="1">
    <source>
        <dbReference type="SAM" id="SignalP"/>
    </source>
</evidence>
<dbReference type="RefSeq" id="WP_402699127.1">
    <property type="nucleotide sequence ID" value="NZ_JBIUZV010000003.1"/>
</dbReference>
<reference evidence="2 3" key="1">
    <citation type="submission" date="2024-10" db="EMBL/GenBank/DDBJ databases">
        <title>The Natural Products Discovery Center: Release of the First 8490 Sequenced Strains for Exploring Actinobacteria Biosynthetic Diversity.</title>
        <authorList>
            <person name="Kalkreuter E."/>
            <person name="Kautsar S.A."/>
            <person name="Yang D."/>
            <person name="Bader C.D."/>
            <person name="Teijaro C.N."/>
            <person name="Fluegel L."/>
            <person name="Davis C.M."/>
            <person name="Simpson J.R."/>
            <person name="Lauterbach L."/>
            <person name="Steele A.D."/>
            <person name="Gui C."/>
            <person name="Meng S."/>
            <person name="Li G."/>
            <person name="Viehrig K."/>
            <person name="Ye F."/>
            <person name="Su P."/>
            <person name="Kiefer A.F."/>
            <person name="Nichols A."/>
            <person name="Cepeda A.J."/>
            <person name="Yan W."/>
            <person name="Fan B."/>
            <person name="Jiang Y."/>
            <person name="Adhikari A."/>
            <person name="Zheng C.-J."/>
            <person name="Schuster L."/>
            <person name="Cowan T.M."/>
            <person name="Smanski M.J."/>
            <person name="Chevrette M.G."/>
            <person name="De Carvalho L.P.S."/>
            <person name="Shen B."/>
        </authorList>
    </citation>
    <scope>NUCLEOTIDE SEQUENCE [LARGE SCALE GENOMIC DNA]</scope>
    <source>
        <strain evidence="2 3">NPDC087045</strain>
    </source>
</reference>
<comment type="caution">
    <text evidence="2">The sequence shown here is derived from an EMBL/GenBank/DDBJ whole genome shotgun (WGS) entry which is preliminary data.</text>
</comment>
<dbReference type="Proteomes" id="UP001617427">
    <property type="component" value="Unassembled WGS sequence"/>
</dbReference>